<dbReference type="Gene3D" id="1.10.12.10">
    <property type="entry name" value="Lyase 2-enoyl-coa Hydratase, Chain A, domain 2"/>
    <property type="match status" value="1"/>
</dbReference>
<accession>A0A0F9BU60</accession>
<protein>
    <recommendedName>
        <fullName evidence="2">Enoyl-CoA hydratase</fullName>
    </recommendedName>
</protein>
<evidence type="ECO:0000313" key="1">
    <source>
        <dbReference type="EMBL" id="KKK87911.1"/>
    </source>
</evidence>
<proteinExistence type="predicted"/>
<comment type="caution">
    <text evidence="1">The sequence shown here is derived from an EMBL/GenBank/DDBJ whole genome shotgun (WGS) entry which is preliminary data.</text>
</comment>
<reference evidence="1" key="1">
    <citation type="journal article" date="2015" name="Nature">
        <title>Complex archaea that bridge the gap between prokaryotes and eukaryotes.</title>
        <authorList>
            <person name="Spang A."/>
            <person name="Saw J.H."/>
            <person name="Jorgensen S.L."/>
            <person name="Zaremba-Niedzwiedzka K."/>
            <person name="Martijn J."/>
            <person name="Lind A.E."/>
            <person name="van Eijk R."/>
            <person name="Schleper C."/>
            <person name="Guy L."/>
            <person name="Ettema T.J."/>
        </authorList>
    </citation>
    <scope>NUCLEOTIDE SEQUENCE</scope>
</reference>
<gene>
    <name evidence="1" type="ORF">LCGC14_2748510</name>
</gene>
<name>A0A0F9BU60_9ZZZZ</name>
<dbReference type="InterPro" id="IPR014748">
    <property type="entry name" value="Enoyl-CoA_hydra_C"/>
</dbReference>
<evidence type="ECO:0008006" key="2">
    <source>
        <dbReference type="Google" id="ProtNLM"/>
    </source>
</evidence>
<dbReference type="AlphaFoldDB" id="A0A0F9BU60"/>
<dbReference type="EMBL" id="LAZR01050192">
    <property type="protein sequence ID" value="KKK87911.1"/>
    <property type="molecule type" value="Genomic_DNA"/>
</dbReference>
<sequence>TFAHALDEIAAKTAISDHHADAREGLAAFREKRRPRFNQSPD</sequence>
<dbReference type="SUPFAM" id="SSF52096">
    <property type="entry name" value="ClpP/crotonase"/>
    <property type="match status" value="1"/>
</dbReference>
<dbReference type="InterPro" id="IPR029045">
    <property type="entry name" value="ClpP/crotonase-like_dom_sf"/>
</dbReference>
<feature type="non-terminal residue" evidence="1">
    <location>
        <position position="1"/>
    </location>
</feature>
<organism evidence="1">
    <name type="scientific">marine sediment metagenome</name>
    <dbReference type="NCBI Taxonomy" id="412755"/>
    <lineage>
        <taxon>unclassified sequences</taxon>
        <taxon>metagenomes</taxon>
        <taxon>ecological metagenomes</taxon>
    </lineage>
</organism>